<dbReference type="InterPro" id="IPR002194">
    <property type="entry name" value="Chaperonin_TCP-1_CS"/>
</dbReference>
<dbReference type="SUPFAM" id="SSF48592">
    <property type="entry name" value="GroEL equatorial domain-like"/>
    <property type="match status" value="1"/>
</dbReference>
<dbReference type="Proteomes" id="UP001497383">
    <property type="component" value="Chromosome 4"/>
</dbReference>
<evidence type="ECO:0000313" key="16">
    <source>
        <dbReference type="EMBL" id="CAK9440663.1"/>
    </source>
</evidence>
<dbReference type="Proteomes" id="UP001497383">
    <property type="component" value="Chromosome 7"/>
</dbReference>
<dbReference type="PANTHER" id="PTHR11353">
    <property type="entry name" value="CHAPERONIN"/>
    <property type="match status" value="1"/>
</dbReference>
<dbReference type="EMBL" id="OZ022408">
    <property type="protein sequence ID" value="CAK9439759.1"/>
    <property type="molecule type" value="Genomic_DNA"/>
</dbReference>
<dbReference type="InterPro" id="IPR054827">
    <property type="entry name" value="thermosome_alpha"/>
</dbReference>
<keyword evidence="4 9" id="KW-0963">Cytoplasm</keyword>
<evidence type="ECO:0000256" key="1">
    <source>
        <dbReference type="ARBA" id="ARBA00004496"/>
    </source>
</evidence>
<dbReference type="EMBL" id="OZ022409">
    <property type="protein sequence ID" value="CAK9440663.1"/>
    <property type="molecule type" value="Genomic_DNA"/>
</dbReference>
<comment type="subcellular location">
    <subcellularLocation>
        <location evidence="1 9">Cytoplasm</location>
    </subcellularLocation>
</comment>
<dbReference type="EMBL" id="OZ022411">
    <property type="protein sequence ID" value="CAK9441825.1"/>
    <property type="molecule type" value="Genomic_DNA"/>
</dbReference>
<evidence type="ECO:0000256" key="7">
    <source>
        <dbReference type="ARBA" id="ARBA00023186"/>
    </source>
</evidence>
<evidence type="ECO:0000313" key="19">
    <source>
        <dbReference type="Proteomes" id="UP001497383"/>
    </source>
</evidence>
<dbReference type="PROSITE" id="PS00751">
    <property type="entry name" value="TCP1_2"/>
    <property type="match status" value="1"/>
</dbReference>
<evidence type="ECO:0000256" key="4">
    <source>
        <dbReference type="ARBA" id="ARBA00022490"/>
    </source>
</evidence>
<dbReference type="NCBIfam" id="NF041083">
    <property type="entry name" value="thermosome_beta"/>
    <property type="match status" value="1"/>
</dbReference>
<dbReference type="EMBL" id="OZ022406">
    <property type="protein sequence ID" value="CAK9437673.1"/>
    <property type="molecule type" value="Genomic_DNA"/>
</dbReference>
<evidence type="ECO:0000313" key="17">
    <source>
        <dbReference type="EMBL" id="CAK9440937.1"/>
    </source>
</evidence>
<comment type="similarity">
    <text evidence="2 8">Belongs to the TCP-1 chaperonin family.</text>
</comment>
<dbReference type="Proteomes" id="UP001497383">
    <property type="component" value="Chromosome 2"/>
</dbReference>
<dbReference type="InterPro" id="IPR027409">
    <property type="entry name" value="GroEL-like_apical_dom_sf"/>
</dbReference>
<dbReference type="Gene3D" id="1.10.560.10">
    <property type="entry name" value="GroEL-like equatorial domain"/>
    <property type="match status" value="1"/>
</dbReference>
<evidence type="ECO:0000313" key="14">
    <source>
        <dbReference type="EMBL" id="CAK9438922.1"/>
    </source>
</evidence>
<dbReference type="Proteomes" id="UP001497383">
    <property type="component" value="Chromosome 1"/>
</dbReference>
<dbReference type="InterPro" id="IPR017998">
    <property type="entry name" value="Chaperone_TCP-1"/>
</dbReference>
<proteinExistence type="inferred from homology"/>
<dbReference type="InterPro" id="IPR002423">
    <property type="entry name" value="Cpn60/GroEL/TCP-1"/>
</dbReference>
<dbReference type="EMBL" id="OZ022408">
    <property type="protein sequence ID" value="CAK9438922.1"/>
    <property type="molecule type" value="Genomic_DNA"/>
</dbReference>
<evidence type="ECO:0000313" key="15">
    <source>
        <dbReference type="EMBL" id="CAK9439759.1"/>
    </source>
</evidence>
<evidence type="ECO:0000313" key="12">
    <source>
        <dbReference type="EMBL" id="CAK9436714.1"/>
    </source>
</evidence>
<evidence type="ECO:0000256" key="6">
    <source>
        <dbReference type="ARBA" id="ARBA00022840"/>
    </source>
</evidence>
<organism evidence="12 19">
    <name type="scientific">Lodderomyces beijingensis</name>
    <dbReference type="NCBI Taxonomy" id="1775926"/>
    <lineage>
        <taxon>Eukaryota</taxon>
        <taxon>Fungi</taxon>
        <taxon>Dikarya</taxon>
        <taxon>Ascomycota</taxon>
        <taxon>Saccharomycotina</taxon>
        <taxon>Pichiomycetes</taxon>
        <taxon>Debaryomycetaceae</taxon>
        <taxon>Candida/Lodderomyces clade</taxon>
        <taxon>Lodderomyces</taxon>
    </lineage>
</organism>
<evidence type="ECO:0000313" key="13">
    <source>
        <dbReference type="EMBL" id="CAK9437673.1"/>
    </source>
</evidence>
<dbReference type="InterPro" id="IPR053374">
    <property type="entry name" value="TCP-1_chaperonin"/>
</dbReference>
<dbReference type="EMBL" id="OZ022406">
    <property type="protein sequence ID" value="CAK9436714.1"/>
    <property type="molecule type" value="Genomic_DNA"/>
</dbReference>
<evidence type="ECO:0000256" key="2">
    <source>
        <dbReference type="ARBA" id="ARBA00008020"/>
    </source>
</evidence>
<evidence type="ECO:0000256" key="3">
    <source>
        <dbReference type="ARBA" id="ARBA00011531"/>
    </source>
</evidence>
<evidence type="ECO:0000313" key="10">
    <source>
        <dbReference type="EMBL" id="CAK9435342.1"/>
    </source>
</evidence>
<comment type="subunit">
    <text evidence="9">Heterooligomeric complex that forms two stacked rings.</text>
</comment>
<dbReference type="PROSITE" id="PS00995">
    <property type="entry name" value="TCP1_3"/>
    <property type="match status" value="1"/>
</dbReference>
<name>A0ABP0ZHU7_9ASCO</name>
<accession>A0ABP0ZHU7</accession>
<dbReference type="CDD" id="cd03340">
    <property type="entry name" value="TCP1_eta"/>
    <property type="match status" value="1"/>
</dbReference>
<keyword evidence="5 8" id="KW-0547">Nucleotide-binding</keyword>
<keyword evidence="7 8" id="KW-0143">Chaperone</keyword>
<dbReference type="GeneID" id="92205265"/>
<dbReference type="Gene3D" id="3.50.7.10">
    <property type="entry name" value="GroEL"/>
    <property type="match status" value="1"/>
</dbReference>
<dbReference type="EMBL" id="OZ022405">
    <property type="protein sequence ID" value="CAK9436541.1"/>
    <property type="molecule type" value="Genomic_DNA"/>
</dbReference>
<dbReference type="NCBIfam" id="NF041082">
    <property type="entry name" value="thermosome_alpha"/>
    <property type="match status" value="1"/>
</dbReference>
<dbReference type="SUPFAM" id="SSF54849">
    <property type="entry name" value="GroEL-intermediate domain like"/>
    <property type="match status" value="1"/>
</dbReference>
<dbReference type="PRINTS" id="PR00304">
    <property type="entry name" value="TCOMPLEXTCP1"/>
</dbReference>
<gene>
    <name evidence="10" type="ORF">LODBEIA_P00690</name>
    <name evidence="11" type="ORF">LODBEIA_P10990</name>
    <name evidence="12" type="ORF">LODBEIA_P12360</name>
    <name evidence="13" type="ORF">LODBEIA_P20510</name>
    <name evidence="14" type="ORF">LODBEIA_P31460</name>
    <name evidence="15" type="ORF">LODBEIA_P38590</name>
    <name evidence="16" type="ORF">LODBEIA_P46690</name>
    <name evidence="17" type="ORF">LODBEIA_P48060</name>
    <name evidence="18" type="ORF">LODBEIA_P56930</name>
</gene>
<evidence type="ECO:0000313" key="11">
    <source>
        <dbReference type="EMBL" id="CAK9436541.1"/>
    </source>
</evidence>
<keyword evidence="19" id="KW-1185">Reference proteome</keyword>
<comment type="function">
    <text evidence="9">Molecular chaperone; assists the folding of proteins upon ATP hydrolysis. Known to play a role, in vitro, in the folding of actin and tubulin.</text>
</comment>
<comment type="subunit">
    <text evidence="3">Heterooligomeric complex of about 850 to 900 kDa that forms two stacked rings, 12 to 16 nm in diameter.</text>
</comment>
<dbReference type="InterPro" id="IPR027413">
    <property type="entry name" value="GROEL-like_equatorial_sf"/>
</dbReference>
<dbReference type="Proteomes" id="UP001497383">
    <property type="component" value="Chromosome 5"/>
</dbReference>
<dbReference type="InterPro" id="IPR027410">
    <property type="entry name" value="TCP-1-like_intermed_sf"/>
</dbReference>
<dbReference type="InterPro" id="IPR012720">
    <property type="entry name" value="Chap_CCT_eta"/>
</dbReference>
<evidence type="ECO:0000313" key="18">
    <source>
        <dbReference type="EMBL" id="CAK9441825.1"/>
    </source>
</evidence>
<evidence type="ECO:0000256" key="5">
    <source>
        <dbReference type="ARBA" id="ARBA00022741"/>
    </source>
</evidence>
<reference evidence="12 19" key="1">
    <citation type="submission" date="2024-03" db="EMBL/GenBank/DDBJ databases">
        <authorList>
            <person name="Brejova B."/>
        </authorList>
    </citation>
    <scope>NUCLEOTIDE SEQUENCE [LARGE SCALE GENOMIC DNA]</scope>
    <source>
        <strain evidence="12 19">CBS 14171</strain>
    </source>
</reference>
<dbReference type="Proteomes" id="UP001497383">
    <property type="component" value="Chromosome 6"/>
</dbReference>
<evidence type="ECO:0000256" key="8">
    <source>
        <dbReference type="RuleBase" id="RU004187"/>
    </source>
</evidence>
<sequence>MAFNQTPTIVVLKEGTDSSQGKGQIIANINACLAIQDTLKPTLGPYGSDILLVASNGKTTVSNDGATILKLLDIVHPAAQMLVDISRSQDAEVGDGTTSVAILAGELLKEAKSFIEDGVSPHLIAKGYRLASELCIEKIEELAVDTNKGDQEMLEKCATTAMSSKLISQNSAFFTKMAVDAVRSLDPDDLDESRIGIKKVPGGALEESMFVNGVAFKKTFSYAGFEQQPKQIKDPKILALNVELELKAERDNAEVRVHRVGDYQAIVDAEWEIILRKLDSIAASGANIVLSKLPIGDLATQYFADRNIFCAGRVSAADMDRVLQAVGGQLQSTCSDIRPSELGTCALFEEVQIGSERYNLFTDCPRARTCTLILRGGAEQVIAEVERSLHDAIMIVKRAVAHHEVVAGGGAIEMELSKYLREYAKTIAGKQQLIIAAFAKALEVIPRQLCENAGLDAIELLNKLRSAHAKGETWYGVDFQSENVGDNMKSFVWEPALVKINAIASATEAATLLLSVDETIKSESQGRGQGAN</sequence>
<dbReference type="Pfam" id="PF00118">
    <property type="entry name" value="Cpn60_TCP1"/>
    <property type="match status" value="1"/>
</dbReference>
<dbReference type="EMBL" id="OZ022410">
    <property type="protein sequence ID" value="CAK9440937.1"/>
    <property type="molecule type" value="Genomic_DNA"/>
</dbReference>
<dbReference type="EMBL" id="OZ022405">
    <property type="protein sequence ID" value="CAK9435342.1"/>
    <property type="molecule type" value="Genomic_DNA"/>
</dbReference>
<protein>
    <recommendedName>
        <fullName evidence="9">T-complex protein 1 subunit eta</fullName>
        <shortName evidence="9">TCP-1-eta</shortName>
    </recommendedName>
    <alternativeName>
        <fullName evidence="9">CCT-eta</fullName>
    </alternativeName>
</protein>
<evidence type="ECO:0000256" key="9">
    <source>
        <dbReference type="RuleBase" id="RU365042"/>
    </source>
</evidence>
<dbReference type="Gene3D" id="3.30.260.10">
    <property type="entry name" value="TCP-1-like chaperonin intermediate domain"/>
    <property type="match status" value="1"/>
</dbReference>
<dbReference type="SUPFAM" id="SSF52029">
    <property type="entry name" value="GroEL apical domain-like"/>
    <property type="match status" value="1"/>
</dbReference>
<dbReference type="NCBIfam" id="TIGR02345">
    <property type="entry name" value="chap_CCT_eta"/>
    <property type="match status" value="1"/>
</dbReference>
<dbReference type="RefSeq" id="XP_066827007.1">
    <property type="nucleotide sequence ID" value="XM_066976637.1"/>
</dbReference>
<keyword evidence="6 8" id="KW-0067">ATP-binding</keyword>